<dbReference type="Pfam" id="PF00005">
    <property type="entry name" value="ABC_tran"/>
    <property type="match status" value="1"/>
</dbReference>
<dbReference type="GO" id="GO:0016887">
    <property type="term" value="F:ATP hydrolysis activity"/>
    <property type="evidence" value="ECO:0007669"/>
    <property type="project" value="InterPro"/>
</dbReference>
<evidence type="ECO:0000256" key="3">
    <source>
        <dbReference type="SAM" id="MobiDB-lite"/>
    </source>
</evidence>
<dbReference type="InterPro" id="IPR027417">
    <property type="entry name" value="P-loop_NTPase"/>
</dbReference>
<evidence type="ECO:0000256" key="1">
    <source>
        <dbReference type="ARBA" id="ARBA00022741"/>
    </source>
</evidence>
<proteinExistence type="predicted"/>
<dbReference type="EMBL" id="BOPD01000048">
    <property type="protein sequence ID" value="GIJ36355.1"/>
    <property type="molecule type" value="Genomic_DNA"/>
</dbReference>
<dbReference type="InterPro" id="IPR003439">
    <property type="entry name" value="ABC_transporter-like_ATP-bd"/>
</dbReference>
<dbReference type="AlphaFoldDB" id="A0A9W5UX99"/>
<name>A0A9W5UX99_9ACTN</name>
<feature type="domain" description="ABC transporter" evidence="4">
    <location>
        <begin position="98"/>
        <end position="338"/>
    </location>
</feature>
<keyword evidence="2" id="KW-0067">ATP-binding</keyword>
<dbReference type="PROSITE" id="PS50893">
    <property type="entry name" value="ABC_TRANSPORTER_2"/>
    <property type="match status" value="1"/>
</dbReference>
<sequence length="353" mass="37458">MHLAGLDQQIEAVDRDPSPAPQAVEGLPETFDLDDPTGHGRSSGWGEQRHGASPYGGDARPWGHLGGAWLDGLVTGDLIPGAAGAAPAPSPVDADLVVSLDGVAVRRSGTALLHDVDWRVELDERWVVLGPNGAGKTTLLNIASGRLHPTTGTAHVLGERIGRTDVMELRTRIGLSTAALAERLPAQERVVDVVMTAAWSVVGRWRESYDPADEARARALLDQLGVSGLAERAYGTLSEGERKRTQIARALMTDPELLLLDEPAAGLDLGGREDLVGRLADLAHDPDAPALVLVTHHVEEIPPGFTHALLLRDGAVMAQGLLDDTLTADNLTKTFGLPLLVERNGDRYTARAA</sequence>
<dbReference type="GO" id="GO:0005524">
    <property type="term" value="F:ATP binding"/>
    <property type="evidence" value="ECO:0007669"/>
    <property type="project" value="UniProtKB-KW"/>
</dbReference>
<dbReference type="InterPro" id="IPR003593">
    <property type="entry name" value="AAA+_ATPase"/>
</dbReference>
<comment type="caution">
    <text evidence="5">The sequence shown here is derived from an EMBL/GenBank/DDBJ whole genome shotgun (WGS) entry which is preliminary data.</text>
</comment>
<organism evidence="5 6">
    <name type="scientific">Micromonospora sediminimaris</name>
    <dbReference type="NCBI Taxonomy" id="547162"/>
    <lineage>
        <taxon>Bacteria</taxon>
        <taxon>Bacillati</taxon>
        <taxon>Actinomycetota</taxon>
        <taxon>Actinomycetes</taxon>
        <taxon>Micromonosporales</taxon>
        <taxon>Micromonosporaceae</taxon>
        <taxon>Micromonospora</taxon>
    </lineage>
</organism>
<dbReference type="PANTHER" id="PTHR43158">
    <property type="entry name" value="SKFA PEPTIDE EXPORT ATP-BINDING PROTEIN SKFE"/>
    <property type="match status" value="1"/>
</dbReference>
<evidence type="ECO:0000256" key="2">
    <source>
        <dbReference type="ARBA" id="ARBA00022840"/>
    </source>
</evidence>
<dbReference type="Gene3D" id="3.40.50.300">
    <property type="entry name" value="P-loop containing nucleotide triphosphate hydrolases"/>
    <property type="match status" value="1"/>
</dbReference>
<accession>A0A9W5UX99</accession>
<evidence type="ECO:0000313" key="6">
    <source>
        <dbReference type="Proteomes" id="UP000607311"/>
    </source>
</evidence>
<evidence type="ECO:0000313" key="5">
    <source>
        <dbReference type="EMBL" id="GIJ36355.1"/>
    </source>
</evidence>
<dbReference type="PANTHER" id="PTHR43158:SF2">
    <property type="entry name" value="SKFA PEPTIDE EXPORT ATP-BINDING PROTEIN SKFE"/>
    <property type="match status" value="1"/>
</dbReference>
<dbReference type="FunFam" id="3.40.50.300:FF:001031">
    <property type="entry name" value="Iron ABC transporter ATP-binding protein"/>
    <property type="match status" value="1"/>
</dbReference>
<dbReference type="Proteomes" id="UP000607311">
    <property type="component" value="Unassembled WGS sequence"/>
</dbReference>
<keyword evidence="6" id="KW-1185">Reference proteome</keyword>
<reference evidence="5" key="1">
    <citation type="submission" date="2021-01" db="EMBL/GenBank/DDBJ databases">
        <title>Whole genome shotgun sequence of Verrucosispora sediminis NBRC 107745.</title>
        <authorList>
            <person name="Komaki H."/>
            <person name="Tamura T."/>
        </authorList>
    </citation>
    <scope>NUCLEOTIDE SEQUENCE</scope>
    <source>
        <strain evidence="5">NBRC 107745</strain>
    </source>
</reference>
<feature type="region of interest" description="Disordered" evidence="3">
    <location>
        <begin position="1"/>
        <end position="56"/>
    </location>
</feature>
<gene>
    <name evidence="5" type="ORF">Vse01_55030</name>
</gene>
<protein>
    <recommendedName>
        <fullName evidence="4">ABC transporter domain-containing protein</fullName>
    </recommendedName>
</protein>
<dbReference type="SMART" id="SM00382">
    <property type="entry name" value="AAA"/>
    <property type="match status" value="1"/>
</dbReference>
<evidence type="ECO:0000259" key="4">
    <source>
        <dbReference type="PROSITE" id="PS50893"/>
    </source>
</evidence>
<dbReference type="SUPFAM" id="SSF52540">
    <property type="entry name" value="P-loop containing nucleoside triphosphate hydrolases"/>
    <property type="match status" value="1"/>
</dbReference>
<keyword evidence="1" id="KW-0547">Nucleotide-binding</keyword>